<feature type="transmembrane region" description="Helical" evidence="2">
    <location>
        <begin position="171"/>
        <end position="194"/>
    </location>
</feature>
<proteinExistence type="predicted"/>
<accession>A0AA36CIX5</accession>
<evidence type="ECO:0000256" key="2">
    <source>
        <dbReference type="SAM" id="Phobius"/>
    </source>
</evidence>
<protein>
    <submittedName>
        <fullName evidence="3">Uncharacterized protein</fullName>
    </submittedName>
</protein>
<keyword evidence="2" id="KW-1133">Transmembrane helix</keyword>
<dbReference type="Proteomes" id="UP001177023">
    <property type="component" value="Unassembled WGS sequence"/>
</dbReference>
<keyword evidence="4" id="KW-1185">Reference proteome</keyword>
<feature type="non-terminal residue" evidence="3">
    <location>
        <position position="1"/>
    </location>
</feature>
<evidence type="ECO:0000313" key="4">
    <source>
        <dbReference type="Proteomes" id="UP001177023"/>
    </source>
</evidence>
<organism evidence="3 4">
    <name type="scientific">Mesorhabditis spiculigera</name>
    <dbReference type="NCBI Taxonomy" id="96644"/>
    <lineage>
        <taxon>Eukaryota</taxon>
        <taxon>Metazoa</taxon>
        <taxon>Ecdysozoa</taxon>
        <taxon>Nematoda</taxon>
        <taxon>Chromadorea</taxon>
        <taxon>Rhabditida</taxon>
        <taxon>Rhabditina</taxon>
        <taxon>Rhabditomorpha</taxon>
        <taxon>Rhabditoidea</taxon>
        <taxon>Rhabditidae</taxon>
        <taxon>Mesorhabditinae</taxon>
        <taxon>Mesorhabditis</taxon>
    </lineage>
</organism>
<feature type="compositionally biased region" description="Low complexity" evidence="1">
    <location>
        <begin position="121"/>
        <end position="143"/>
    </location>
</feature>
<name>A0AA36CIX5_9BILA</name>
<keyword evidence="2" id="KW-0472">Membrane</keyword>
<evidence type="ECO:0000256" key="1">
    <source>
        <dbReference type="SAM" id="MobiDB-lite"/>
    </source>
</evidence>
<feature type="region of interest" description="Disordered" evidence="1">
    <location>
        <begin position="75"/>
        <end position="161"/>
    </location>
</feature>
<comment type="caution">
    <text evidence="3">The sequence shown here is derived from an EMBL/GenBank/DDBJ whole genome shotgun (WGS) entry which is preliminary data.</text>
</comment>
<gene>
    <name evidence="3" type="ORF">MSPICULIGERA_LOCUS7594</name>
</gene>
<dbReference type="AlphaFoldDB" id="A0AA36CIX5"/>
<feature type="compositionally biased region" description="Low complexity" evidence="1">
    <location>
        <begin position="81"/>
        <end position="114"/>
    </location>
</feature>
<keyword evidence="2" id="KW-0812">Transmembrane</keyword>
<reference evidence="3" key="1">
    <citation type="submission" date="2023-06" db="EMBL/GenBank/DDBJ databases">
        <authorList>
            <person name="Delattre M."/>
        </authorList>
    </citation>
    <scope>NUCLEOTIDE SEQUENCE</scope>
    <source>
        <strain evidence="3">AF72</strain>
    </source>
</reference>
<sequence length="255" mass="28346">MPPLGMSVFCVYCVASRNMTAVPCLKCLLNTQRLGDYCLLTEKSEAPPRYEVVQAEESFWPEYFAVYPEHKNLQQHQYPPTTTSTTTTTTTSTSTTTTASMTTSTSTTETTESSPDPPLPVNSSESSPPPNATSASSSTTAKPSEQKPAKQPPTKLRKAKEENREWYEIPWLWMVWGVAALFCCVCTCICYSMCCRRSVDPQNLDEPGTFAPEFVNVEPMHHELGATEEALYCPRRSRTTWSIPTVISPSLTVDE</sequence>
<dbReference type="EMBL" id="CATQJA010001921">
    <property type="protein sequence ID" value="CAJ0569101.1"/>
    <property type="molecule type" value="Genomic_DNA"/>
</dbReference>
<evidence type="ECO:0000313" key="3">
    <source>
        <dbReference type="EMBL" id="CAJ0569101.1"/>
    </source>
</evidence>